<accession>A0A2X3IN65</accession>
<dbReference type="RefSeq" id="WP_111946436.1">
    <property type="nucleotide sequence ID" value="NZ_CATNYA010000115.1"/>
</dbReference>
<organism evidence="1 2">
    <name type="scientific">Clostridium perfringens</name>
    <dbReference type="NCBI Taxonomy" id="1502"/>
    <lineage>
        <taxon>Bacteria</taxon>
        <taxon>Bacillati</taxon>
        <taxon>Bacillota</taxon>
        <taxon>Clostridia</taxon>
        <taxon>Eubacteriales</taxon>
        <taxon>Clostridiaceae</taxon>
        <taxon>Clostridium</taxon>
    </lineage>
</organism>
<dbReference type="AlphaFoldDB" id="A0A2X3IN65"/>
<dbReference type="EMBL" id="UAWO01000005">
    <property type="protein sequence ID" value="SQC85271.1"/>
    <property type="molecule type" value="Genomic_DNA"/>
</dbReference>
<sequence length="110" mass="11442">MLSSITVSAATLYSATLTGTNAESNFTTLGSGTRYMKVSGEAGNGKASAMKIVKYAPDKVVGSTLSITAPNSGSTSFKADSYNSSGDVQSYYFRWKGSNSTAKASFSFTN</sequence>
<evidence type="ECO:0000313" key="1">
    <source>
        <dbReference type="EMBL" id="SQC85271.1"/>
    </source>
</evidence>
<gene>
    <name evidence="1" type="ORF">NCTC8081_03056</name>
</gene>
<name>A0A2X3IN65_CLOPF</name>
<evidence type="ECO:0000313" key="2">
    <source>
        <dbReference type="Proteomes" id="UP000250234"/>
    </source>
</evidence>
<dbReference type="Proteomes" id="UP000250234">
    <property type="component" value="Unassembled WGS sequence"/>
</dbReference>
<protein>
    <submittedName>
        <fullName evidence="1">Uncharacterized protein</fullName>
    </submittedName>
</protein>
<proteinExistence type="predicted"/>
<reference evidence="1 2" key="1">
    <citation type="submission" date="2018-06" db="EMBL/GenBank/DDBJ databases">
        <authorList>
            <consortium name="Pathogen Informatics"/>
            <person name="Doyle S."/>
        </authorList>
    </citation>
    <scope>NUCLEOTIDE SEQUENCE [LARGE SCALE GENOMIC DNA]</scope>
    <source>
        <strain evidence="1 2">NCTC8081</strain>
    </source>
</reference>